<dbReference type="InterPro" id="IPR025799">
    <property type="entry name" value="Arg_MeTrfase"/>
</dbReference>
<reference evidence="4" key="1">
    <citation type="submission" date="2017-02" db="UniProtKB">
        <authorList>
            <consortium name="WormBaseParasite"/>
        </authorList>
    </citation>
    <scope>IDENTIFICATION</scope>
</reference>
<dbReference type="GO" id="GO:0016274">
    <property type="term" value="F:protein-arginine N-methyltransferase activity"/>
    <property type="evidence" value="ECO:0007669"/>
    <property type="project" value="InterPro"/>
</dbReference>
<dbReference type="CDD" id="cd02440">
    <property type="entry name" value="AdoMet_MTases"/>
    <property type="match status" value="1"/>
</dbReference>
<dbReference type="SUPFAM" id="SSF53335">
    <property type="entry name" value="S-adenosyl-L-methionine-dependent methyltransferases"/>
    <property type="match status" value="1"/>
</dbReference>
<dbReference type="PANTHER" id="PTHR11006">
    <property type="entry name" value="PROTEIN ARGININE N-METHYLTRANSFERASE"/>
    <property type="match status" value="1"/>
</dbReference>
<evidence type="ECO:0000313" key="3">
    <source>
        <dbReference type="Proteomes" id="UP000274131"/>
    </source>
</evidence>
<dbReference type="AlphaFoldDB" id="A0A0N4V9R5"/>
<gene>
    <name evidence="2" type="ORF">EVEC_LOCUS6708</name>
</gene>
<dbReference type="EMBL" id="UXUI01008616">
    <property type="protein sequence ID" value="VDD91957.1"/>
    <property type="molecule type" value="Genomic_DNA"/>
</dbReference>
<evidence type="ECO:0000256" key="1">
    <source>
        <dbReference type="ARBA" id="ARBA00022691"/>
    </source>
</evidence>
<reference evidence="2 3" key="2">
    <citation type="submission" date="2018-10" db="EMBL/GenBank/DDBJ databases">
        <authorList>
            <consortium name="Pathogen Informatics"/>
        </authorList>
    </citation>
    <scope>NUCLEOTIDE SEQUENCE [LARGE SCALE GENOMIC DNA]</scope>
</reference>
<sequence length="740" mass="82792">MNAREAAAAGNYGESVLNYLTVLRTVSDIKKKEFSSEFCQALAKLIDDDSGFCKDKRSVFDLSREVFPTDPEVLELSVRFLYFSGALLDALHIAKKCLTCCENNEQYIRALVNAENIKSNVFDQWHWAMLNDQKRNSLYAEALSLTLRDNPQNRVLDIGGGTALLSIFASRYSDCVYCCEVSSNICSLARRIVRDSDKICIIERHSTEIELKELGHQKVDIVVTETMDSGLFGEKIVSSLLDAHRRLAKSNAVFIPHKGTVFGVVIECNQIFLEHVATIRGAHFISRFVKPSGSDAKEPYWCCYVDETKGGFLPLTSPVKLADVYFNDAANLKKLSDGFSAISKTVFNKKGNAHALIVCLFRCELLPGMLLLSSNPARKSCWQQAVFPFPFVRNIKSGDECAISVFISQDRLSCELLDSSFSDPLLPERSGSANMGKEMLETTTMMADFSKAKQKGGIDTADIGTGQSRNISSASTLLEETDFLYLNDCYLEEFFYKCLLDVFQLSYKIADLTEIASVSLKLKHSFRFYYGICFYQNHDYMTIMERCCGSNKNNVFPYGSSEFPCQADVILFWPLASPGYLCETSLNRVVDMKIINPTAIVVPSNITLFGVIVSCGQISKRSKPKPEAYAGADLSAAESFAISYYYDIEELALDSSELPSCLQQLRKITEFKTVCEGVADGILFWYDASFHSYRYSSLLEETNARCGMFLFDKSRELPAGESLVFKTSLYHGNVIIEEVV</sequence>
<protein>
    <submittedName>
        <fullName evidence="4">Protein arginine N-methyltransferase 7</fullName>
    </submittedName>
</protein>
<accession>A0A0N4V9R5</accession>
<keyword evidence="1" id="KW-0949">S-adenosyl-L-methionine</keyword>
<dbReference type="PANTHER" id="PTHR11006:SF60">
    <property type="entry name" value="PROTEIN ARGININE N-METHYLTRANSFERASE 9"/>
    <property type="match status" value="1"/>
</dbReference>
<dbReference type="GO" id="GO:0042054">
    <property type="term" value="F:histone methyltransferase activity"/>
    <property type="evidence" value="ECO:0007669"/>
    <property type="project" value="TreeGrafter"/>
</dbReference>
<dbReference type="WBParaSite" id="EVEC_0000718701-mRNA-1">
    <property type="protein sequence ID" value="EVEC_0000718701-mRNA-1"/>
    <property type="gene ID" value="EVEC_0000718701"/>
</dbReference>
<dbReference type="Proteomes" id="UP000274131">
    <property type="component" value="Unassembled WGS sequence"/>
</dbReference>
<name>A0A0N4V9R5_ENTVE</name>
<dbReference type="OrthoDB" id="5980806at2759"/>
<organism evidence="4">
    <name type="scientific">Enterobius vermicularis</name>
    <name type="common">Human pinworm</name>
    <dbReference type="NCBI Taxonomy" id="51028"/>
    <lineage>
        <taxon>Eukaryota</taxon>
        <taxon>Metazoa</taxon>
        <taxon>Ecdysozoa</taxon>
        <taxon>Nematoda</taxon>
        <taxon>Chromadorea</taxon>
        <taxon>Rhabditida</taxon>
        <taxon>Spirurina</taxon>
        <taxon>Oxyuridomorpha</taxon>
        <taxon>Oxyuroidea</taxon>
        <taxon>Oxyuridae</taxon>
        <taxon>Enterobius</taxon>
    </lineage>
</organism>
<proteinExistence type="predicted"/>
<dbReference type="Gene3D" id="2.70.160.11">
    <property type="entry name" value="Hnrnp arginine n-methyltransferase1"/>
    <property type="match status" value="1"/>
</dbReference>
<dbReference type="Gene3D" id="3.40.50.150">
    <property type="entry name" value="Vaccinia Virus protein VP39"/>
    <property type="match status" value="1"/>
</dbReference>
<dbReference type="InterPro" id="IPR029063">
    <property type="entry name" value="SAM-dependent_MTases_sf"/>
</dbReference>
<dbReference type="STRING" id="51028.A0A0N4V9R5"/>
<evidence type="ECO:0000313" key="4">
    <source>
        <dbReference type="WBParaSite" id="EVEC_0000718701-mRNA-1"/>
    </source>
</evidence>
<dbReference type="GO" id="GO:0005634">
    <property type="term" value="C:nucleus"/>
    <property type="evidence" value="ECO:0007669"/>
    <property type="project" value="TreeGrafter"/>
</dbReference>
<evidence type="ECO:0000313" key="2">
    <source>
        <dbReference type="EMBL" id="VDD91957.1"/>
    </source>
</evidence>
<keyword evidence="3" id="KW-1185">Reference proteome</keyword>